<dbReference type="InterPro" id="IPR000182">
    <property type="entry name" value="GNAT_dom"/>
</dbReference>
<protein>
    <recommendedName>
        <fullName evidence="1">N-acetyltransferase domain-containing protein</fullName>
    </recommendedName>
</protein>
<sequence length="240" mass="27153">MGFGIGKTSIIKRVKIGKSSEHSAFRYRIQLVDESLIAEAAEFMDEYFIANSNLENSYDSVDDEEMIDKNYSFWRVPLSEGISLAAFLEDDEDDESRMICCSVLGVEKKEEKPVVSKPEKPSKRVEQILQTQEDLIGKADVFSLFNCDAYVTGHGMATAPKFQRRGIGEEMLRARSQICRLTNIPVSAAVFTGEASQKLAKKCGYETLAELDLTTYRIDGKLIYPNPDWPVIKWMAARYF</sequence>
<dbReference type="Pfam" id="PF00583">
    <property type="entry name" value="Acetyltransf_1"/>
    <property type="match status" value="1"/>
</dbReference>
<feature type="domain" description="N-acetyltransferase" evidence="1">
    <location>
        <begin position="82"/>
        <end position="236"/>
    </location>
</feature>
<dbReference type="CDD" id="cd04301">
    <property type="entry name" value="NAT_SF"/>
    <property type="match status" value="1"/>
</dbReference>
<name>A0A9P0F8H2_BEMTA</name>
<reference evidence="2" key="1">
    <citation type="submission" date="2021-12" db="EMBL/GenBank/DDBJ databases">
        <authorList>
            <person name="King R."/>
        </authorList>
    </citation>
    <scope>NUCLEOTIDE SEQUENCE</scope>
</reference>
<evidence type="ECO:0000313" key="3">
    <source>
        <dbReference type="Proteomes" id="UP001152759"/>
    </source>
</evidence>
<dbReference type="AlphaFoldDB" id="A0A9P0F8H2"/>
<dbReference type="SUPFAM" id="SSF55729">
    <property type="entry name" value="Acyl-CoA N-acyltransferases (Nat)"/>
    <property type="match status" value="1"/>
</dbReference>
<dbReference type="PANTHER" id="PTHR20905">
    <property type="entry name" value="N-ACETYLTRANSFERASE-RELATED"/>
    <property type="match status" value="1"/>
</dbReference>
<proteinExistence type="predicted"/>
<organism evidence="2 3">
    <name type="scientific">Bemisia tabaci</name>
    <name type="common">Sweetpotato whitefly</name>
    <name type="synonym">Aleurodes tabaci</name>
    <dbReference type="NCBI Taxonomy" id="7038"/>
    <lineage>
        <taxon>Eukaryota</taxon>
        <taxon>Metazoa</taxon>
        <taxon>Ecdysozoa</taxon>
        <taxon>Arthropoda</taxon>
        <taxon>Hexapoda</taxon>
        <taxon>Insecta</taxon>
        <taxon>Pterygota</taxon>
        <taxon>Neoptera</taxon>
        <taxon>Paraneoptera</taxon>
        <taxon>Hemiptera</taxon>
        <taxon>Sternorrhyncha</taxon>
        <taxon>Aleyrodoidea</taxon>
        <taxon>Aleyrodidae</taxon>
        <taxon>Aleyrodinae</taxon>
        <taxon>Bemisia</taxon>
    </lineage>
</organism>
<gene>
    <name evidence="2" type="ORF">BEMITA_LOCUS10855</name>
</gene>
<dbReference type="GO" id="GO:0008080">
    <property type="term" value="F:N-acetyltransferase activity"/>
    <property type="evidence" value="ECO:0007669"/>
    <property type="project" value="TreeGrafter"/>
</dbReference>
<dbReference type="KEGG" id="btab:109036522"/>
<dbReference type="Gene3D" id="3.40.630.30">
    <property type="match status" value="1"/>
</dbReference>
<accession>A0A9P0F8H2</accession>
<dbReference type="PANTHER" id="PTHR20905:SF1">
    <property type="entry name" value="AT07410P-RELATED"/>
    <property type="match status" value="1"/>
</dbReference>
<keyword evidence="3" id="KW-1185">Reference proteome</keyword>
<dbReference type="InterPro" id="IPR016181">
    <property type="entry name" value="Acyl_CoA_acyltransferase"/>
</dbReference>
<dbReference type="Proteomes" id="UP001152759">
    <property type="component" value="Chromosome 6"/>
</dbReference>
<evidence type="ECO:0000313" key="2">
    <source>
        <dbReference type="EMBL" id="CAH0392326.1"/>
    </source>
</evidence>
<evidence type="ECO:0000259" key="1">
    <source>
        <dbReference type="PROSITE" id="PS51186"/>
    </source>
</evidence>
<dbReference type="EMBL" id="OU963867">
    <property type="protein sequence ID" value="CAH0392326.1"/>
    <property type="molecule type" value="Genomic_DNA"/>
</dbReference>
<dbReference type="PROSITE" id="PS51186">
    <property type="entry name" value="GNAT"/>
    <property type="match status" value="1"/>
</dbReference>